<evidence type="ECO:0000313" key="2">
    <source>
        <dbReference type="EMBL" id="MBM7063216.1"/>
    </source>
</evidence>
<dbReference type="InterPro" id="IPR029058">
    <property type="entry name" value="AB_hydrolase_fold"/>
</dbReference>
<dbReference type="SUPFAM" id="SSF53474">
    <property type="entry name" value="alpha/beta-Hydrolases"/>
    <property type="match status" value="1"/>
</dbReference>
<sequence length="421" mass="46550">MRAVRAALGALLIALAGSGCSLFKLQAQLDAAHQQLVRISGSIADDSLPQATLVALLDAQGKLRLYRIVEPGSAFHFVVPKGDYQLLAFIDRNGNFVLDPAEPRRWLRPVAGVAVPLDSAPQAGRYDLRLQASDLQPAPPLDLSLARLYREHPRLQRNYLQQVDFDDPRFSAERVSQGAWQPLDFLREVGYGLYLLHPWDAHKEPVFLVHGINDSPRAWRELIASLDPQRFQAVLFHYPSGVPLNSSAYLLSEAIRDVQLRHSPPRYHLFAHSMGGLVARRAAQMLSADDGADRLCLFLTLSTPWDGHPSAASGVAHAPVVAPVWRDLAPGSRYLQDLFASPLPAHVRQWQLVSYAGNRRLLAQPNDGVVPLASELRPAAQDEAEHLYLLRESHTSILRSARSQELISRALGSLPARGCRP</sequence>
<dbReference type="PROSITE" id="PS51257">
    <property type="entry name" value="PROKAR_LIPOPROTEIN"/>
    <property type="match status" value="1"/>
</dbReference>
<dbReference type="Proteomes" id="UP000717995">
    <property type="component" value="Unassembled WGS sequence"/>
</dbReference>
<dbReference type="Gene3D" id="3.40.50.1820">
    <property type="entry name" value="alpha/beta hydrolase"/>
    <property type="match status" value="1"/>
</dbReference>
<accession>A0ABS2IJH8</accession>
<evidence type="ECO:0000313" key="3">
    <source>
        <dbReference type="Proteomes" id="UP000717995"/>
    </source>
</evidence>
<organism evidence="2 3">
    <name type="scientific">Zestomonas insulae</name>
    <dbReference type="NCBI Taxonomy" id="2809017"/>
    <lineage>
        <taxon>Bacteria</taxon>
        <taxon>Pseudomonadati</taxon>
        <taxon>Pseudomonadota</taxon>
        <taxon>Gammaproteobacteria</taxon>
        <taxon>Pseudomonadales</taxon>
        <taxon>Pseudomonadaceae</taxon>
        <taxon>Zestomonas</taxon>
    </lineage>
</organism>
<dbReference type="GO" id="GO:0016787">
    <property type="term" value="F:hydrolase activity"/>
    <property type="evidence" value="ECO:0007669"/>
    <property type="project" value="UniProtKB-KW"/>
</dbReference>
<dbReference type="Pfam" id="PF00561">
    <property type="entry name" value="Abhydrolase_1"/>
    <property type="match status" value="1"/>
</dbReference>
<reference evidence="2 3" key="1">
    <citation type="submission" date="2021-02" db="EMBL/GenBank/DDBJ databases">
        <authorList>
            <person name="Lee D.-H."/>
        </authorList>
    </citation>
    <scope>NUCLEOTIDE SEQUENCE [LARGE SCALE GENOMIC DNA]</scope>
    <source>
        <strain evidence="2 3">UL073</strain>
    </source>
</reference>
<feature type="domain" description="AB hydrolase-1" evidence="1">
    <location>
        <begin position="205"/>
        <end position="286"/>
    </location>
</feature>
<keyword evidence="2" id="KW-0378">Hydrolase</keyword>
<dbReference type="PANTHER" id="PTHR37946">
    <property type="entry name" value="SLL1969 PROTEIN"/>
    <property type="match status" value="1"/>
</dbReference>
<name>A0ABS2IJH8_9GAMM</name>
<proteinExistence type="predicted"/>
<dbReference type="InterPro" id="IPR000073">
    <property type="entry name" value="AB_hydrolase_1"/>
</dbReference>
<evidence type="ECO:0000259" key="1">
    <source>
        <dbReference type="Pfam" id="PF00561"/>
    </source>
</evidence>
<dbReference type="EMBL" id="JAFEUP010000007">
    <property type="protein sequence ID" value="MBM7063216.1"/>
    <property type="molecule type" value="Genomic_DNA"/>
</dbReference>
<dbReference type="RefSeq" id="WP_205350404.1">
    <property type="nucleotide sequence ID" value="NZ_JAFEUP010000007.1"/>
</dbReference>
<gene>
    <name evidence="2" type="ORF">JQX08_21065</name>
</gene>
<comment type="caution">
    <text evidence="2">The sequence shown here is derived from an EMBL/GenBank/DDBJ whole genome shotgun (WGS) entry which is preliminary data.</text>
</comment>
<dbReference type="PANTHER" id="PTHR37946:SF1">
    <property type="entry name" value="SLL1969 PROTEIN"/>
    <property type="match status" value="1"/>
</dbReference>
<protein>
    <submittedName>
        <fullName evidence="2">Alpha/beta fold hydrolase</fullName>
    </submittedName>
</protein>
<keyword evidence="3" id="KW-1185">Reference proteome</keyword>